<reference evidence="2" key="1">
    <citation type="submission" date="2019-11" db="EMBL/GenBank/DDBJ databases">
        <title>Leishmania tarentolae CDS.</title>
        <authorList>
            <person name="Goto Y."/>
            <person name="Yamagishi J."/>
        </authorList>
    </citation>
    <scope>NUCLEOTIDE SEQUENCE [LARGE SCALE GENOMIC DNA]</scope>
    <source>
        <strain evidence="2">Parrot Tar II</strain>
    </source>
</reference>
<feature type="compositionally biased region" description="Polar residues" evidence="1">
    <location>
        <begin position="859"/>
        <end position="870"/>
    </location>
</feature>
<comment type="caution">
    <text evidence="2">The sequence shown here is derived from an EMBL/GenBank/DDBJ whole genome shotgun (WGS) entry which is preliminary data.</text>
</comment>
<sequence>MWPSSTRTPASGTGSGLAHAEGVDGSTRLPRPTTAAASASLQTMTSWSLSSLPLHGSGHLFRTSRAESPMTIVAASTEQRTLPHDMMPIRLTRCSRTWPPSVPLPLFPLPCVSAAPSSSLHSLLSKALLYSLLTSSAAATPMLTSTGARRRSIRVPVSRQQHALAQGITVLYQSHNRQIRRLLAAAVSSNAGGRPSVPRLGVAVRALATATPTSTSADTNRPLVSPESFLDLNEVAVHPVLSNSNAVSSTDSDASAKRETSRRFTAKQCPRQQLRQEQPPRLRNRPIKERRSGSQGSLHQREHGARTSKGRTPRGQLSAQQQPSPSPHKKRHHVHSSGHHGGPTSSTAPNLAGSASAHARRGSSTVRRSAAVTSSAIYVRTAEGEEEVGTTWSGPAGRRGGDYRKQDDQSEVNTSATDQASWSASCDPDTAPKPAQPSSTAYTNTGAPNCAALRRLIKSHNTFLKNYEVLQKSDKVVAALERWCAEAVAHSRFVEHLALALCGDSHEGTMAHLLLTGASDRGAAAGAGGAAAPTSANTPSAETLAVLEVPLSVVNWLNEPIVMPVLDAGTLVASVDKMLASSHMDKAPASGSEDTGAGELFAVSAEDSPATLYEYNSLEAMGVWYDAWGRQQHCREATTSLPSSNTELATSSLKASIALWNRRQCVVQDVLLSHLTEGARPSVLDELPFCSAAGDGRDTHHASPVECGSEAAVSTSGIPVQPVGHAETRPDQFVEEVTQELLPSLIEFLQTLSAFKAAREEAKVHAQYHALLDHAVSVQSGSAQTATAAQGTYTHLCLVARRFHASPPVELDLRPAASGIPYNKPLSEDCGVGGELCTAAKEYLRSTSKVDKVAPHPQPLSSPLEGSTGDSGAHATTGAPSSLPLAEPPEATPCYSVAVLDICISVVLRCLLFYLPVLSAKDRCRVLQQLSAPWLTHEPDESARVACWSTFFGVAEFLSKACASKRQKPIAAWPSAMGGRRGGDSLISHAFHTTDHCIVSTLQGVVKQLRSLCWPTVRDRHSGIVQHTLCLLPMVSEAPPSPASSATPVSAQPLSQRRPPTEARPGDTAPSTAAASTVAAAPAHSTRPRAPAWRDVVAVVQGSESRQRLGYELLFFFLGALRHANALSFAAPVNTTGAAAAADVDASVAKPALPHHWSSSRRRLNTVCIYALDVDSFIAERMGGLCPAGDLWPLLRLQPSSTAGSEASQPRLRPSLMELLAEQTAHPYGLSRVALCTFSDSLLGSWSTLSPQRVQILMVALQRAVAAPAALTLRSLLHSHGGTRAGWQISGTGSFATPSHAMQLAARRPEWRAVAPLMSLYTARACPSLWGTMWAYLSSEMKSLPRQVKEIRRTAHASSGDARGGHVARGEQCRATEGVELCYKQLEELATMCAWLIVMVPSVCGKRLAGAGASTSDPAEMSALEHTERVKVGFEDCVQGLLAVWTQTGASANAAEQLLNLIYKHPSATPTPVDCTPVREAHDGAVIDTAQGAKVPPAPEETEADEAVTLLMELVGAARTHVWTGALYGAVELWIKKTRYIQAQSRGIMEAVQLMPFTKASDSAPAAMTAAAPGGTAEGDFRTGETVSKNGSDTSVLTALSGVDSVLLAWWRSTEEEDIGLPSARVYLTQVYKELLRIVSARAGLAPPALLPERAHIGHPINSERDAVSGGATTGTGAVESGSEPRPSVRDDTPVGGAAVKTVFSASEVFVIVRVLSSIAARGATTVTLGRLTERASGRAGLDKASSAGHAENTAGIEATFRSGDSIMDSLHRAAVYATAAGKGMPSTTTPDATPLKGTSPQGLSTATEGDESRNPARVDLVEETTAHDRDNAAAVSPQHAVRRIEEALLSSLTAHSGVLPATTVVEATWLRLLPLSTLQKLLDRSESSPTITAAHAASPLDLLPSAPPCKVSNSQSLSGKPAVRADPATTAETPPSSRFVSPDVVASSSASYLDGSLRESSSPWLHKLHDAVLTSRHSCHASICLVASLYSFLEASPKGDSSNQFLAAATRCDGSRGGASAATVSCIEDCDAARDVPSLATSRLRLFLARLRTSCAEAVVLLHKARRAHTDATAAFGGGNIRGVGGAGEDGAQLSLVGVTKSPWAGAAEVGGDGSTGAETTVSHMATPHQQHGQRFCNVLAVTSELHERLEVYAEELTCAAAGCGEGERGTEKDMSPTSRNRKSERMRHLLRLLYSSLLDAVADFVPYGMHGNAVEVMQMQGVVTRRMPWQQCAQQSLVRALPLEENERVDNFSSDETVVEAVPLVKRRGGAAEADAAARWSGTRDSDEGAFLDPLLVRFREQVIRLMPYVDAEALRCTKSRSPQLLRLALIGSAKSSVEYVLRSVLVSSRGLVQRQEGPCAVAPEVARSRSAVALPPVPRSAAKMSASESASHGISTETEPARLGLSTLPIWSQAPLESLLQRVAMDRLMASRHALYLCTLIANAPEFSTVLLPLTHYLRDARARLSWAMLDVVFKALAVSAVNFQRHNQAEMLLRSNHLLPLSSSSPASDQALNGASSFPAACASSTSAAERPRRGEGGSDASLRVGEMTYPHSNRSAGLAPLFRTAAVPSVMFNAPSQLRHTWGDLARRLLHEEDDAAVSDCSLWVLALYCGAVVNCTGTQVFNQLLACLVFGTTATTASMATTTTRIARLDVLGWTLVLGACGMAVDHHDRHAYQDLLRDEFVAFLERTTASAPSESGVSESSASFSSYSTAPTAVTAESGRVVLDDALPLEGAWRCGLLEAIPQLFVEDAVFWRRVKSSVESWCSRIVVDPAEVSGKSPSAQRRPMSAARRAWVTQLQQSFNWAVRCAGHSSLVFSDTWATEAAHAEAHAVTEWMRMQLEALGTSAPPVINTPQAPPHVPQPRGKENRVAP</sequence>
<feature type="compositionally biased region" description="Low complexity" evidence="1">
    <location>
        <begin position="268"/>
        <end position="281"/>
    </location>
</feature>
<feature type="region of interest" description="Disordered" evidence="1">
    <location>
        <begin position="1662"/>
        <end position="1694"/>
    </location>
</feature>
<feature type="region of interest" description="Disordered" evidence="1">
    <location>
        <begin position="1782"/>
        <end position="1816"/>
    </location>
</feature>
<dbReference type="CDD" id="cd23670">
    <property type="entry name" value="MPSS1_C"/>
    <property type="match status" value="1"/>
</dbReference>
<feature type="compositionally biased region" description="Polar residues" evidence="1">
    <location>
        <begin position="1"/>
        <end position="12"/>
    </location>
</feature>
<feature type="region of interest" description="Disordered" evidence="1">
    <location>
        <begin position="1041"/>
        <end position="1087"/>
    </location>
</feature>
<gene>
    <name evidence="2" type="ORF">LtaPh_2818500</name>
</gene>
<feature type="compositionally biased region" description="Low complexity" evidence="1">
    <location>
        <begin position="1668"/>
        <end position="1684"/>
    </location>
</feature>
<feature type="region of interest" description="Disordered" evidence="1">
    <location>
        <begin position="849"/>
        <end position="884"/>
    </location>
</feature>
<feature type="compositionally biased region" description="Low complexity" evidence="1">
    <location>
        <begin position="1043"/>
        <end position="1053"/>
    </location>
</feature>
<dbReference type="Proteomes" id="UP000419144">
    <property type="component" value="Unassembled WGS sequence"/>
</dbReference>
<accession>A0A640KKI5</accession>
<feature type="region of interest" description="Disordered" evidence="1">
    <location>
        <begin position="2528"/>
        <end position="2549"/>
    </location>
</feature>
<evidence type="ECO:0000313" key="2">
    <source>
        <dbReference type="EMBL" id="GET90103.1"/>
    </source>
</evidence>
<feature type="region of interest" description="Disordered" evidence="1">
    <location>
        <begin position="1905"/>
        <end position="1943"/>
    </location>
</feature>
<dbReference type="OrthoDB" id="246739at2759"/>
<dbReference type="EMBL" id="BLBS01000039">
    <property type="protein sequence ID" value="GET90103.1"/>
    <property type="molecule type" value="Genomic_DNA"/>
</dbReference>
<feature type="compositionally biased region" description="Polar residues" evidence="1">
    <location>
        <begin position="1931"/>
        <end position="1940"/>
    </location>
</feature>
<name>A0A640KKI5_LEITA</name>
<dbReference type="VEuPathDB" id="TriTrypDB:LtaPh_2818500"/>
<feature type="compositionally biased region" description="Basic residues" evidence="1">
    <location>
        <begin position="327"/>
        <end position="338"/>
    </location>
</feature>
<feature type="compositionally biased region" description="Polar residues" evidence="1">
    <location>
        <begin position="243"/>
        <end position="253"/>
    </location>
</feature>
<feature type="region of interest" description="Disordered" evidence="1">
    <location>
        <begin position="2852"/>
        <end position="2877"/>
    </location>
</feature>
<proteinExistence type="predicted"/>
<keyword evidence="3" id="KW-1185">Reference proteome</keyword>
<evidence type="ECO:0000313" key="3">
    <source>
        <dbReference type="Proteomes" id="UP000419144"/>
    </source>
</evidence>
<feature type="compositionally biased region" description="Low complexity" evidence="1">
    <location>
        <begin position="1068"/>
        <end position="1085"/>
    </location>
</feature>
<feature type="region of interest" description="Disordered" evidence="1">
    <location>
        <begin position="1"/>
        <end position="37"/>
    </location>
</feature>
<feature type="compositionally biased region" description="Polar residues" evidence="1">
    <location>
        <begin position="411"/>
        <end position="424"/>
    </location>
</feature>
<feature type="compositionally biased region" description="Basic and acidic residues" evidence="1">
    <location>
        <begin position="399"/>
        <end position="408"/>
    </location>
</feature>
<organism evidence="2 3">
    <name type="scientific">Leishmania tarentolae</name>
    <name type="common">Sauroleishmania tarentolae</name>
    <dbReference type="NCBI Taxonomy" id="5689"/>
    <lineage>
        <taxon>Eukaryota</taxon>
        <taxon>Discoba</taxon>
        <taxon>Euglenozoa</taxon>
        <taxon>Kinetoplastea</taxon>
        <taxon>Metakinetoplastina</taxon>
        <taxon>Trypanosomatida</taxon>
        <taxon>Trypanosomatidae</taxon>
        <taxon>Leishmaniinae</taxon>
        <taxon>Leishmania</taxon>
        <taxon>lizard Leishmania</taxon>
    </lineage>
</organism>
<feature type="compositionally biased region" description="Polar residues" evidence="1">
    <location>
        <begin position="1786"/>
        <end position="1808"/>
    </location>
</feature>
<protein>
    <submittedName>
        <fullName evidence="2">Uncharacterized protein</fullName>
    </submittedName>
</protein>
<feature type="compositionally biased region" description="Polar residues" evidence="1">
    <location>
        <begin position="365"/>
        <end position="376"/>
    </location>
</feature>
<feature type="compositionally biased region" description="Low complexity" evidence="1">
    <location>
        <begin position="342"/>
        <end position="357"/>
    </location>
</feature>
<feature type="region of interest" description="Disordered" evidence="1">
    <location>
        <begin position="243"/>
        <end position="444"/>
    </location>
</feature>
<evidence type="ECO:0000256" key="1">
    <source>
        <dbReference type="SAM" id="MobiDB-lite"/>
    </source>
</evidence>